<sequence>MWLLSAILIVATFNAVIGCKHSHSAALSQIQSVGIGISSSGGCSNCNNPKCTSLDQVNCNAIRCLRTLKTSSGCPITVTGGTETGHASGTHSHWNGYKIDISLNSCIDSYITKQFAYIGKRGDGATQYKASSGNVYAKEGNHWDITFTAQFITIVNSSHFLGGTINWCIENSSTNSTWVAILITQTYSWTYTPGKYDHGEIAAHQVVAGTGGILTCSPSCPTGFGSVSTTPYCTDVSSLNGTAVGQRSDVVVIPEGSDFSVIYASSAWGSLTLGGAGWSISSHIKLNKTTLITTSVSDADGDIVRCRWATSSNGVDECGSVCPPHSLPANTVIYSNCTIEVIGTIAGSRYAIAIMVTEDFINSTSTTPLSSVPVQFLLEVVTPSSCSILPEVSLTGKSCTPIKVNETFTSQLLGINHCGENVTIIDISTLSFSGMIQESLAKLSSLIYYKNITWTPTIYQLGYQVMCAMGLNSQHVQSLQHCFTFYVTENGTDTCPGVIDHSTTTISSISTSTTLMTTTNTSTSTQILTSSCINWLLVASLAALALRTTACNCCLLCHWYKGYKNKRQHKLDKYDSSKTSMSLISISKTSFTVMPIDTVYSISNENMHKSNIDETRLNHTKETTKPNIHIIVHIHGGGWVRGSHTNKWHGSLTIGRTCAREGFVSIIVSYRLAHADPNQIFLSGYSAGAHLISLLVLDKSHLHRHEFPLSIICDVITISGIYSLANSTHD</sequence>
<feature type="chain" id="PRO_5032295924" evidence="2">
    <location>
        <begin position="19"/>
        <end position="730"/>
    </location>
</feature>
<dbReference type="EMBL" id="CAJNOT010002211">
    <property type="protein sequence ID" value="CAF1295092.1"/>
    <property type="molecule type" value="Genomic_DNA"/>
</dbReference>
<evidence type="ECO:0000313" key="3">
    <source>
        <dbReference type="EMBL" id="CAF1295092.1"/>
    </source>
</evidence>
<evidence type="ECO:0000313" key="4">
    <source>
        <dbReference type="Proteomes" id="UP000663864"/>
    </source>
</evidence>
<protein>
    <submittedName>
        <fullName evidence="3">Uncharacterized protein</fullName>
    </submittedName>
</protein>
<comment type="caution">
    <text evidence="3">The sequence shown here is derived from an EMBL/GenBank/DDBJ whole genome shotgun (WGS) entry which is preliminary data.</text>
</comment>
<dbReference type="GO" id="GO:0016787">
    <property type="term" value="F:hydrolase activity"/>
    <property type="evidence" value="ECO:0007669"/>
    <property type="project" value="UniProtKB-KW"/>
</dbReference>
<proteinExistence type="predicted"/>
<keyword evidence="2" id="KW-0732">Signal</keyword>
<feature type="signal peptide" evidence="2">
    <location>
        <begin position="1"/>
        <end position="18"/>
    </location>
</feature>
<name>A0A815DA10_9BILA</name>
<dbReference type="Proteomes" id="UP000663864">
    <property type="component" value="Unassembled WGS sequence"/>
</dbReference>
<accession>A0A815DA10</accession>
<dbReference type="Gene3D" id="3.40.50.1820">
    <property type="entry name" value="alpha/beta hydrolase"/>
    <property type="match status" value="2"/>
</dbReference>
<keyword evidence="1" id="KW-0378">Hydrolase</keyword>
<evidence type="ECO:0000256" key="1">
    <source>
        <dbReference type="ARBA" id="ARBA00022801"/>
    </source>
</evidence>
<dbReference type="SUPFAM" id="SSF53474">
    <property type="entry name" value="alpha/beta-Hydrolases"/>
    <property type="match status" value="1"/>
</dbReference>
<dbReference type="InterPro" id="IPR050300">
    <property type="entry name" value="GDXG_lipolytic_enzyme"/>
</dbReference>
<dbReference type="PANTHER" id="PTHR48081">
    <property type="entry name" value="AB HYDROLASE SUPERFAMILY PROTEIN C4A8.06C"/>
    <property type="match status" value="1"/>
</dbReference>
<evidence type="ECO:0000256" key="2">
    <source>
        <dbReference type="SAM" id="SignalP"/>
    </source>
</evidence>
<gene>
    <name evidence="3" type="ORF">ZHD862_LOCUS27659</name>
</gene>
<dbReference type="AlphaFoldDB" id="A0A815DA10"/>
<dbReference type="InterPro" id="IPR029058">
    <property type="entry name" value="AB_hydrolase_fold"/>
</dbReference>
<dbReference type="PANTHER" id="PTHR48081:SF33">
    <property type="entry name" value="KYNURENINE FORMAMIDASE"/>
    <property type="match status" value="1"/>
</dbReference>
<organism evidence="3 4">
    <name type="scientific">Rotaria sordida</name>
    <dbReference type="NCBI Taxonomy" id="392033"/>
    <lineage>
        <taxon>Eukaryota</taxon>
        <taxon>Metazoa</taxon>
        <taxon>Spiralia</taxon>
        <taxon>Gnathifera</taxon>
        <taxon>Rotifera</taxon>
        <taxon>Eurotatoria</taxon>
        <taxon>Bdelloidea</taxon>
        <taxon>Philodinida</taxon>
        <taxon>Philodinidae</taxon>
        <taxon>Rotaria</taxon>
    </lineage>
</organism>
<reference evidence="3" key="1">
    <citation type="submission" date="2021-02" db="EMBL/GenBank/DDBJ databases">
        <authorList>
            <person name="Nowell W R."/>
        </authorList>
    </citation>
    <scope>NUCLEOTIDE SEQUENCE</scope>
</reference>